<feature type="transmembrane region" description="Helical" evidence="1">
    <location>
        <begin position="368"/>
        <end position="390"/>
    </location>
</feature>
<keyword evidence="3" id="KW-1185">Reference proteome</keyword>
<evidence type="ECO:0000313" key="3">
    <source>
        <dbReference type="Proteomes" id="UP000321907"/>
    </source>
</evidence>
<organism evidence="2 3">
    <name type="scientific">Neolewinella aurantiaca</name>
    <dbReference type="NCBI Taxonomy" id="2602767"/>
    <lineage>
        <taxon>Bacteria</taxon>
        <taxon>Pseudomonadati</taxon>
        <taxon>Bacteroidota</taxon>
        <taxon>Saprospiria</taxon>
        <taxon>Saprospirales</taxon>
        <taxon>Lewinellaceae</taxon>
        <taxon>Neolewinella</taxon>
    </lineage>
</organism>
<feature type="transmembrane region" description="Helical" evidence="1">
    <location>
        <begin position="341"/>
        <end position="361"/>
    </location>
</feature>
<accession>A0A5C7FVK1</accession>
<dbReference type="AlphaFoldDB" id="A0A5C7FVK1"/>
<feature type="transmembrane region" description="Helical" evidence="1">
    <location>
        <begin position="151"/>
        <end position="170"/>
    </location>
</feature>
<gene>
    <name evidence="2" type="ORF">FUA23_06020</name>
</gene>
<keyword evidence="1" id="KW-0812">Transmembrane</keyword>
<keyword evidence="1" id="KW-1133">Transmembrane helix</keyword>
<dbReference type="OrthoDB" id="1489580at2"/>
<evidence type="ECO:0008006" key="4">
    <source>
        <dbReference type="Google" id="ProtNLM"/>
    </source>
</evidence>
<evidence type="ECO:0000313" key="2">
    <source>
        <dbReference type="EMBL" id="TXF90649.1"/>
    </source>
</evidence>
<comment type="caution">
    <text evidence="2">The sequence shown here is derived from an EMBL/GenBank/DDBJ whole genome shotgun (WGS) entry which is preliminary data.</text>
</comment>
<protein>
    <recommendedName>
        <fullName evidence="4">Glycosyltransferase RgtA/B/C/D-like domain-containing protein</fullName>
    </recommendedName>
</protein>
<feature type="transmembrane region" description="Helical" evidence="1">
    <location>
        <begin position="182"/>
        <end position="210"/>
    </location>
</feature>
<feature type="transmembrane region" description="Helical" evidence="1">
    <location>
        <begin position="317"/>
        <end position="335"/>
    </location>
</feature>
<keyword evidence="1" id="KW-0472">Membrane</keyword>
<name>A0A5C7FVK1_9BACT</name>
<dbReference type="RefSeq" id="WP_147929821.1">
    <property type="nucleotide sequence ID" value="NZ_VOXD01000006.1"/>
</dbReference>
<dbReference type="Proteomes" id="UP000321907">
    <property type="component" value="Unassembled WGS sequence"/>
</dbReference>
<sequence length="529" mass="59905">MKLPFDARWLLPLALLLGLALRVPGWFTQDIKDNWVTFEPDEGQHVHAATHRYNDLYDGEKVGDYNDSPWNVRGYGHLIATTAYGWYALQDNPPSWEEFVLLGRKLSTLFSLLLILSVWLLARAGGLSPPYAGVAALLMAACDANATISHYCLPAAGYVFWCYLALLGALRLGHKSSSFSGLALLALGSAGAVAFKFDVLPLAWGGLYLLHLAFMRRAIPWWYVPVGVGLVLAFVGISWYGWSWDNIQSTFKGLSKLNREGVPVEDHFRDNLIVYPAGVLAGVGLPAFGFALFGLMRLWGSAAGAKRVEKKAWTNRHWTLLYLTGWIVSEFIVRWSVDTAFIRRVNVFMPAVCILCAYGLHELRKHSWLSLAVVIYTVLFGIVGQSNHWFDTRYEMREFVNNELPEDAKIGVSGYVKLEGLRKTDWFMNGNWDYAVIHETHYSRYWKSMTTPFGLPECCDGVYNCKSEKECARMQSLLSGTDEKARLLKAFRPRNWFPERIAYAHFFGYYETFLGETLVFERKAGSRES</sequence>
<feature type="transmembrane region" description="Helical" evidence="1">
    <location>
        <begin position="128"/>
        <end position="144"/>
    </location>
</feature>
<feature type="transmembrane region" description="Helical" evidence="1">
    <location>
        <begin position="273"/>
        <end position="296"/>
    </location>
</feature>
<evidence type="ECO:0000256" key="1">
    <source>
        <dbReference type="SAM" id="Phobius"/>
    </source>
</evidence>
<feature type="transmembrane region" description="Helical" evidence="1">
    <location>
        <begin position="222"/>
        <end position="242"/>
    </location>
</feature>
<dbReference type="EMBL" id="VOXD01000006">
    <property type="protein sequence ID" value="TXF90649.1"/>
    <property type="molecule type" value="Genomic_DNA"/>
</dbReference>
<reference evidence="2 3" key="1">
    <citation type="submission" date="2019-08" db="EMBL/GenBank/DDBJ databases">
        <title>Lewinella sp. strain SSH13 Genome sequencing and assembly.</title>
        <authorList>
            <person name="Kim I."/>
        </authorList>
    </citation>
    <scope>NUCLEOTIDE SEQUENCE [LARGE SCALE GENOMIC DNA]</scope>
    <source>
        <strain evidence="2 3">SSH13</strain>
    </source>
</reference>
<proteinExistence type="predicted"/>